<organism evidence="1 2">
    <name type="scientific">Penicillium camemberti (strain FM 013)</name>
    <dbReference type="NCBI Taxonomy" id="1429867"/>
    <lineage>
        <taxon>Eukaryota</taxon>
        <taxon>Fungi</taxon>
        <taxon>Dikarya</taxon>
        <taxon>Ascomycota</taxon>
        <taxon>Pezizomycotina</taxon>
        <taxon>Eurotiomycetes</taxon>
        <taxon>Eurotiomycetidae</taxon>
        <taxon>Eurotiales</taxon>
        <taxon>Aspergillaceae</taxon>
        <taxon>Penicillium</taxon>
    </lineage>
</organism>
<dbReference type="Proteomes" id="UP000053732">
    <property type="component" value="Unassembled WGS sequence"/>
</dbReference>
<protein>
    <submittedName>
        <fullName evidence="1">Str. FM013</fullName>
    </submittedName>
</protein>
<dbReference type="AlphaFoldDB" id="A0A0G4PXE1"/>
<name>A0A0G4PXE1_PENC3</name>
<evidence type="ECO:0000313" key="2">
    <source>
        <dbReference type="Proteomes" id="UP000053732"/>
    </source>
</evidence>
<sequence length="121" mass="13877">MTNSPFGDDAYQPRTVDLWDENSQYAPTPGNFGRIPATLYSPSRPSDCATEQLHSDQPSGLLYKIFEGSLRHTFPVSYFPSYYMAFNFFYEYDPRKHRQVRLDPCPISIVFSMSVRCALGT</sequence>
<reference evidence="1 2" key="1">
    <citation type="journal article" date="2014" name="Nat. Commun.">
        <title>Multiple recent horizontal transfers of a large genomic region in cheese making fungi.</title>
        <authorList>
            <person name="Cheeseman K."/>
            <person name="Ropars J."/>
            <person name="Renault P."/>
            <person name="Dupont J."/>
            <person name="Gouzy J."/>
            <person name="Branca A."/>
            <person name="Abraham A.L."/>
            <person name="Ceppi M."/>
            <person name="Conseiller E."/>
            <person name="Debuchy R."/>
            <person name="Malagnac F."/>
            <person name="Goarin A."/>
            <person name="Silar P."/>
            <person name="Lacoste S."/>
            <person name="Sallet E."/>
            <person name="Bensimon A."/>
            <person name="Giraud T."/>
            <person name="Brygoo Y."/>
        </authorList>
    </citation>
    <scope>NUCLEOTIDE SEQUENCE [LARGE SCALE GENOMIC DNA]</scope>
    <source>
        <strain evidence="2">FM 013</strain>
    </source>
</reference>
<keyword evidence="2" id="KW-1185">Reference proteome</keyword>
<proteinExistence type="predicted"/>
<dbReference type="EMBL" id="HG793200">
    <property type="protein sequence ID" value="CRL30998.1"/>
    <property type="molecule type" value="Genomic_DNA"/>
</dbReference>
<gene>
    <name evidence="1" type="ORF">PCAMFM013_S067g000006</name>
</gene>
<evidence type="ECO:0000313" key="1">
    <source>
        <dbReference type="EMBL" id="CRL30998.1"/>
    </source>
</evidence>
<accession>A0A0G4PXE1</accession>